<dbReference type="PANTHER" id="PTHR43666">
    <property type="entry name" value="TLDD PROTEIN"/>
    <property type="match status" value="1"/>
</dbReference>
<dbReference type="KEGG" id="theu:HPC62_00435"/>
<evidence type="ECO:0000259" key="1">
    <source>
        <dbReference type="Pfam" id="PF19289"/>
    </source>
</evidence>
<dbReference type="PANTHER" id="PTHR43666:SF1">
    <property type="entry name" value="CONSERVED PROTEIN"/>
    <property type="match status" value="1"/>
</dbReference>
<dbReference type="InterPro" id="IPR036059">
    <property type="entry name" value="TldD/PmbA_sf"/>
</dbReference>
<name>A0A6M8B7Z7_9CYAN</name>
<sequence>MAVKRSNLDGTTLEVNVTHLNLETTPETTPETGAAIALDALEAEFSDLAAAIAERLLPEEQFTLGLNAEQSQFVRFNHARVRQTGGIVDCQVGLTLMANQRTASWRFPLTGNWDTDWAIAADALADLRADLPHLPIDPYQVLPSGDATSRDVHHGCLLDPNAVVDAVLPEVDGLDFTGIYAGGRMLQAYADSVGQRHWFATDSFSLDYSLFTADGQAVKGTLAGSEWDAAAYAAKLADSKQQLERLALTPKPIPKGGYRVYLAPAALADIVAMFSWGGVSEASLQQGESALGALQRGDRTLSSQFTLRENFASGLVPRFNHLGEIAPMELTIIDQGKLVNTLVNSRTAKEYGKTANGANSAESLRSPEVCPGSLPAADVLTALETGLYLSNLHYLNWSDRPTGRITGMTRYACFWVEQGEIVAPIENLRFDESLYRCLGDNLIALTQQIEFIATVDTYERRRLGGMWVPGALVEDFTFTL</sequence>
<accession>A0A6M8B7Z7</accession>
<protein>
    <submittedName>
        <fullName evidence="2">TldD/PmbA family protein</fullName>
    </submittedName>
</protein>
<proteinExistence type="predicted"/>
<dbReference type="SUPFAM" id="SSF111283">
    <property type="entry name" value="Putative modulator of DNA gyrase, PmbA/TldD"/>
    <property type="match status" value="1"/>
</dbReference>
<dbReference type="EMBL" id="CP053661">
    <property type="protein sequence ID" value="QKD80837.1"/>
    <property type="molecule type" value="Genomic_DNA"/>
</dbReference>
<reference evidence="2 3" key="1">
    <citation type="submission" date="2020-05" db="EMBL/GenBank/DDBJ databases">
        <title>Complete genome sequence of of a novel Thermoleptolyngbya strain isolated from hot springs of Ganzi, Sichuan China.</title>
        <authorList>
            <person name="Tang J."/>
            <person name="Daroch M."/>
            <person name="Li L."/>
            <person name="Waleron K."/>
            <person name="Waleron M."/>
            <person name="Waleron M."/>
        </authorList>
    </citation>
    <scope>NUCLEOTIDE SEQUENCE [LARGE SCALE GENOMIC DNA]</scope>
    <source>
        <strain evidence="2 3">PKUAC-SCTA183</strain>
    </source>
</reference>
<dbReference type="InterPro" id="IPR045569">
    <property type="entry name" value="Metalloprtase-TldD/E_C"/>
</dbReference>
<gene>
    <name evidence="2" type="ORF">HPC62_00435</name>
</gene>
<dbReference type="Proteomes" id="UP000505210">
    <property type="component" value="Chromosome"/>
</dbReference>
<organism evidence="2 3">
    <name type="scientific">Thermoleptolyngbya sichuanensis A183</name>
    <dbReference type="NCBI Taxonomy" id="2737172"/>
    <lineage>
        <taxon>Bacteria</taxon>
        <taxon>Bacillati</taxon>
        <taxon>Cyanobacteriota</taxon>
        <taxon>Cyanophyceae</taxon>
        <taxon>Oculatellales</taxon>
        <taxon>Oculatellaceae</taxon>
        <taxon>Thermoleptolyngbya</taxon>
        <taxon>Thermoleptolyngbya sichuanensis</taxon>
    </lineage>
</organism>
<evidence type="ECO:0000313" key="2">
    <source>
        <dbReference type="EMBL" id="QKD80837.1"/>
    </source>
</evidence>
<dbReference type="Pfam" id="PF19289">
    <property type="entry name" value="PmbA_TldD_3rd"/>
    <property type="match status" value="1"/>
</dbReference>
<dbReference type="AlphaFoldDB" id="A0A6M8B7Z7"/>
<keyword evidence="3" id="KW-1185">Reference proteome</keyword>
<feature type="domain" description="Metalloprotease TldD/E C-terminal" evidence="1">
    <location>
        <begin position="256"/>
        <end position="479"/>
    </location>
</feature>
<evidence type="ECO:0000313" key="3">
    <source>
        <dbReference type="Proteomes" id="UP000505210"/>
    </source>
</evidence>
<dbReference type="GO" id="GO:0006508">
    <property type="term" value="P:proteolysis"/>
    <property type="evidence" value="ECO:0007669"/>
    <property type="project" value="InterPro"/>
</dbReference>
<dbReference type="GO" id="GO:0008237">
    <property type="term" value="F:metallopeptidase activity"/>
    <property type="evidence" value="ECO:0007669"/>
    <property type="project" value="InterPro"/>
</dbReference>